<keyword evidence="2" id="KW-0648">Protein biosynthesis</keyword>
<feature type="domain" description="Tr-type G" evidence="4">
    <location>
        <begin position="66"/>
        <end position="101"/>
    </location>
</feature>
<evidence type="ECO:0000313" key="5">
    <source>
        <dbReference type="Ensembl" id="ENSGAGP00000016505.1"/>
    </source>
</evidence>
<name>A0A452HNF1_9SAUR</name>
<evidence type="ECO:0000256" key="1">
    <source>
        <dbReference type="ARBA" id="ARBA00022741"/>
    </source>
</evidence>
<organism evidence="5 6">
    <name type="scientific">Gopherus agassizii</name>
    <name type="common">Agassiz's desert tortoise</name>
    <dbReference type="NCBI Taxonomy" id="38772"/>
    <lineage>
        <taxon>Eukaryota</taxon>
        <taxon>Metazoa</taxon>
        <taxon>Chordata</taxon>
        <taxon>Craniata</taxon>
        <taxon>Vertebrata</taxon>
        <taxon>Euteleostomi</taxon>
        <taxon>Archelosauria</taxon>
        <taxon>Testudinata</taxon>
        <taxon>Testudines</taxon>
        <taxon>Cryptodira</taxon>
        <taxon>Durocryptodira</taxon>
        <taxon>Testudinoidea</taxon>
        <taxon>Testudinidae</taxon>
        <taxon>Gopherus</taxon>
    </lineage>
</organism>
<dbReference type="Ensembl" id="ENSGAGT00000018837.1">
    <property type="protein sequence ID" value="ENSGAGP00000016505.1"/>
    <property type="gene ID" value="ENSGAGG00000012347.1"/>
</dbReference>
<evidence type="ECO:0000256" key="3">
    <source>
        <dbReference type="ARBA" id="ARBA00023134"/>
    </source>
</evidence>
<dbReference type="InterPro" id="IPR027417">
    <property type="entry name" value="P-loop_NTPase"/>
</dbReference>
<evidence type="ECO:0000256" key="2">
    <source>
        <dbReference type="ARBA" id="ARBA00022917"/>
    </source>
</evidence>
<dbReference type="GO" id="GO:0003924">
    <property type="term" value="F:GTPase activity"/>
    <property type="evidence" value="ECO:0007669"/>
    <property type="project" value="InterPro"/>
</dbReference>
<accession>A0A452HNF1</accession>
<dbReference type="SUPFAM" id="SSF52540">
    <property type="entry name" value="P-loop containing nucleoside triphosphate hydrolases"/>
    <property type="match status" value="1"/>
</dbReference>
<dbReference type="AlphaFoldDB" id="A0A452HNF1"/>
<dbReference type="Gene3D" id="3.40.50.300">
    <property type="entry name" value="P-loop containing nucleotide triphosphate hydrolases"/>
    <property type="match status" value="1"/>
</dbReference>
<dbReference type="Proteomes" id="UP000291020">
    <property type="component" value="Unassembled WGS sequence"/>
</dbReference>
<dbReference type="GO" id="GO:0032543">
    <property type="term" value="P:mitochondrial translation"/>
    <property type="evidence" value="ECO:0007669"/>
    <property type="project" value="TreeGrafter"/>
</dbReference>
<dbReference type="GO" id="GO:0005739">
    <property type="term" value="C:mitochondrion"/>
    <property type="evidence" value="ECO:0007669"/>
    <property type="project" value="TreeGrafter"/>
</dbReference>
<evidence type="ECO:0000259" key="4">
    <source>
        <dbReference type="Pfam" id="PF00009"/>
    </source>
</evidence>
<reference evidence="6" key="1">
    <citation type="journal article" date="2017" name="PLoS ONE">
        <title>The Agassiz's desert tortoise genome provides a resource for the conservation of a threatened species.</title>
        <authorList>
            <person name="Tollis M."/>
            <person name="DeNardo D.F."/>
            <person name="Cornelius J.A."/>
            <person name="Dolby G.A."/>
            <person name="Edwards T."/>
            <person name="Henen B.T."/>
            <person name="Karl A.E."/>
            <person name="Murphy R.W."/>
            <person name="Kusumi K."/>
        </authorList>
    </citation>
    <scope>NUCLEOTIDE SEQUENCE [LARGE SCALE GENOMIC DNA]</scope>
</reference>
<keyword evidence="6" id="KW-1185">Reference proteome</keyword>
<reference evidence="5" key="3">
    <citation type="submission" date="2025-09" db="UniProtKB">
        <authorList>
            <consortium name="Ensembl"/>
        </authorList>
    </citation>
    <scope>IDENTIFICATION</scope>
</reference>
<proteinExistence type="predicted"/>
<keyword evidence="3" id="KW-0342">GTP-binding</keyword>
<keyword evidence="1" id="KW-0547">Nucleotide-binding</keyword>
<dbReference type="PANTHER" id="PTHR43261:SF1">
    <property type="entry name" value="RIBOSOME-RELEASING FACTOR 2, MITOCHONDRIAL"/>
    <property type="match status" value="1"/>
</dbReference>
<protein>
    <submittedName>
        <fullName evidence="5">GTP dependent ribosome recycling factor mitochondrial 2</fullName>
    </submittedName>
</protein>
<dbReference type="GO" id="GO:0005525">
    <property type="term" value="F:GTP binding"/>
    <property type="evidence" value="ECO:0007669"/>
    <property type="project" value="UniProtKB-KW"/>
</dbReference>
<dbReference type="InterPro" id="IPR000795">
    <property type="entry name" value="T_Tr_GTP-bd_dom"/>
</dbReference>
<evidence type="ECO:0000313" key="6">
    <source>
        <dbReference type="Proteomes" id="UP000291020"/>
    </source>
</evidence>
<reference evidence="5" key="2">
    <citation type="submission" date="2025-08" db="UniProtKB">
        <authorList>
            <consortium name="Ensembl"/>
        </authorList>
    </citation>
    <scope>IDENTIFICATION</scope>
</reference>
<dbReference type="PANTHER" id="PTHR43261">
    <property type="entry name" value="TRANSLATION ELONGATION FACTOR G-RELATED"/>
    <property type="match status" value="1"/>
</dbReference>
<dbReference type="GO" id="GO:0032790">
    <property type="term" value="P:ribosome disassembly"/>
    <property type="evidence" value="ECO:0007669"/>
    <property type="project" value="TreeGrafter"/>
</dbReference>
<sequence>MLRVPRKFSVTVLKVSSLCSECIYCRWARTMVVKRLKSQECHQRNYSFPPGDVKSLRSIITPPISKIRNIGIMAHIDAGKTTTTERMLYYSGYTRALGECSSQTQMEVLARSSILLQHAK</sequence>
<dbReference type="Pfam" id="PF00009">
    <property type="entry name" value="GTP_EFTU"/>
    <property type="match status" value="1"/>
</dbReference>